<keyword evidence="6" id="KW-1185">Reference proteome</keyword>
<evidence type="ECO:0000256" key="2">
    <source>
        <dbReference type="ARBA" id="ARBA00022737"/>
    </source>
</evidence>
<keyword evidence="1" id="KW-0479">Metal-binding</keyword>
<dbReference type="AlphaFoldDB" id="A0AA88RRI7"/>
<evidence type="ECO:0000256" key="1">
    <source>
        <dbReference type="ARBA" id="ARBA00022723"/>
    </source>
</evidence>
<dbReference type="PANTHER" id="PTHR10891">
    <property type="entry name" value="EF-HAND CALCIUM-BINDING DOMAIN CONTAINING PROTEIN"/>
    <property type="match status" value="1"/>
</dbReference>
<accession>A0AA88RRI7</accession>
<dbReference type="GO" id="GO:0005509">
    <property type="term" value="F:calcium ion binding"/>
    <property type="evidence" value="ECO:0007669"/>
    <property type="project" value="InterPro"/>
</dbReference>
<dbReference type="Gene3D" id="1.10.238.10">
    <property type="entry name" value="EF-hand"/>
    <property type="match status" value="1"/>
</dbReference>
<dbReference type="InterPro" id="IPR011992">
    <property type="entry name" value="EF-hand-dom_pair"/>
</dbReference>
<dbReference type="PROSITE" id="PS00018">
    <property type="entry name" value="EF_HAND_1"/>
    <property type="match status" value="2"/>
</dbReference>
<gene>
    <name evidence="5" type="ORF">RJ640_010628</name>
</gene>
<name>A0AA88RRI7_9ASTE</name>
<dbReference type="SMART" id="SM00054">
    <property type="entry name" value="EFh"/>
    <property type="match status" value="2"/>
</dbReference>
<dbReference type="EMBL" id="JAVXUO010000933">
    <property type="protein sequence ID" value="KAK2987846.1"/>
    <property type="molecule type" value="Genomic_DNA"/>
</dbReference>
<dbReference type="PROSITE" id="PS50222">
    <property type="entry name" value="EF_HAND_2"/>
    <property type="match status" value="2"/>
</dbReference>
<evidence type="ECO:0000313" key="5">
    <source>
        <dbReference type="EMBL" id="KAK2987846.1"/>
    </source>
</evidence>
<dbReference type="FunFam" id="1.10.238.10:FF:000003">
    <property type="entry name" value="Calmodulin A"/>
    <property type="match status" value="1"/>
</dbReference>
<sequence>MVMEKLGISGDLDGDKLLDRLGTEDIENLFVDTEPSLEEVKEAFDVFDENNDGYIDAEELEKILCKLGIVEVPKGECQRMITVFDDNGDGRIEFREFIKLVENMFG</sequence>
<proteinExistence type="predicted"/>
<dbReference type="InterPro" id="IPR018247">
    <property type="entry name" value="EF_Hand_1_Ca_BS"/>
</dbReference>
<evidence type="ECO:0000259" key="4">
    <source>
        <dbReference type="PROSITE" id="PS50222"/>
    </source>
</evidence>
<dbReference type="PRINTS" id="PR00450">
    <property type="entry name" value="RECOVERIN"/>
</dbReference>
<feature type="domain" description="EF-hand" evidence="4">
    <location>
        <begin position="72"/>
        <end position="106"/>
    </location>
</feature>
<dbReference type="CDD" id="cd00051">
    <property type="entry name" value="EFh"/>
    <property type="match status" value="1"/>
</dbReference>
<evidence type="ECO:0000256" key="3">
    <source>
        <dbReference type="ARBA" id="ARBA00022837"/>
    </source>
</evidence>
<comment type="caution">
    <text evidence="5">The sequence shown here is derived from an EMBL/GenBank/DDBJ whole genome shotgun (WGS) entry which is preliminary data.</text>
</comment>
<dbReference type="InterPro" id="IPR002048">
    <property type="entry name" value="EF_hand_dom"/>
</dbReference>
<dbReference type="Pfam" id="PF13499">
    <property type="entry name" value="EF-hand_7"/>
    <property type="match status" value="1"/>
</dbReference>
<evidence type="ECO:0000313" key="6">
    <source>
        <dbReference type="Proteomes" id="UP001187471"/>
    </source>
</evidence>
<keyword evidence="3" id="KW-0106">Calcium</keyword>
<organism evidence="5 6">
    <name type="scientific">Escallonia rubra</name>
    <dbReference type="NCBI Taxonomy" id="112253"/>
    <lineage>
        <taxon>Eukaryota</taxon>
        <taxon>Viridiplantae</taxon>
        <taxon>Streptophyta</taxon>
        <taxon>Embryophyta</taxon>
        <taxon>Tracheophyta</taxon>
        <taxon>Spermatophyta</taxon>
        <taxon>Magnoliopsida</taxon>
        <taxon>eudicotyledons</taxon>
        <taxon>Gunneridae</taxon>
        <taxon>Pentapetalae</taxon>
        <taxon>asterids</taxon>
        <taxon>campanulids</taxon>
        <taxon>Escalloniales</taxon>
        <taxon>Escalloniaceae</taxon>
        <taxon>Escallonia</taxon>
    </lineage>
</organism>
<dbReference type="InterPro" id="IPR039647">
    <property type="entry name" value="EF_hand_pair_protein_CML-like"/>
</dbReference>
<reference evidence="5" key="1">
    <citation type="submission" date="2022-12" db="EMBL/GenBank/DDBJ databases">
        <title>Draft genome assemblies for two species of Escallonia (Escalloniales).</title>
        <authorList>
            <person name="Chanderbali A."/>
            <person name="Dervinis C."/>
            <person name="Anghel I."/>
            <person name="Soltis D."/>
            <person name="Soltis P."/>
            <person name="Zapata F."/>
        </authorList>
    </citation>
    <scope>NUCLEOTIDE SEQUENCE</scope>
    <source>
        <strain evidence="5">UCBG92.1500</strain>
        <tissue evidence="5">Leaf</tissue>
    </source>
</reference>
<keyword evidence="2" id="KW-0677">Repeat</keyword>
<dbReference type="SUPFAM" id="SSF47473">
    <property type="entry name" value="EF-hand"/>
    <property type="match status" value="1"/>
</dbReference>
<protein>
    <recommendedName>
        <fullName evidence="4">EF-hand domain-containing protein</fullName>
    </recommendedName>
</protein>
<feature type="domain" description="EF-hand" evidence="4">
    <location>
        <begin position="35"/>
        <end position="70"/>
    </location>
</feature>
<dbReference type="Proteomes" id="UP001187471">
    <property type="component" value="Unassembled WGS sequence"/>
</dbReference>